<dbReference type="PANTHER" id="PTHR47473">
    <property type="entry name" value="BTA1P"/>
    <property type="match status" value="1"/>
</dbReference>
<sequence>MSDISVPPASVEAQLGAAVHQNRALSATGLLERAFSRLFQGLVYVQIWEDPVADMAALDLAEGDRVVCIASGGCNVMSYLTRRPAEVAAVDLSPAHVALLSLKRAAALHLPDQAAFFTFFGAADRQSNVRAYDRYLAPHLDAASRAWWEGRVFGRRRIEIFARGAYRHGLLGRFLGAAGLVARLGGVDFDRLLAAQSLEDQRRFFETEVGPLFDRPLVRALARRRAALFGLGIPPAQHDKLAADGGGDVIPVLRERVRKLFCDFPVAENYFIWQACKRRYGGVAGGAVPPYLDPAAFETVRAMAGRVSVRNRSVTDYLAERPAGSVDCAVLLDAQDWMTDAQLTALWTELTRAAAPGARVLFRTGGEPDILPGRVPDAILGRWTYDTGASRRGSAEDRSAIYGAVHLYRLRG</sequence>
<dbReference type="InterPro" id="IPR021829">
    <property type="entry name" value="DUF3419"/>
</dbReference>
<evidence type="ECO:0000313" key="1">
    <source>
        <dbReference type="EMBL" id="TDX32004.1"/>
    </source>
</evidence>
<comment type="caution">
    <text evidence="1">The sequence shown here is derived from an EMBL/GenBank/DDBJ whole genome shotgun (WGS) entry which is preliminary data.</text>
</comment>
<dbReference type="AlphaFoldDB" id="A0A4R8FZ70"/>
<accession>A0A4R8FZ70</accession>
<proteinExistence type="predicted"/>
<gene>
    <name evidence="1" type="ORF">EV657_104201</name>
</gene>
<name>A0A4R8FZ70_9RHOB</name>
<dbReference type="RefSeq" id="WP_134077361.1">
    <property type="nucleotide sequence ID" value="NZ_SOEB01000004.1"/>
</dbReference>
<keyword evidence="1" id="KW-0808">Transferase</keyword>
<protein>
    <submittedName>
        <fullName evidence="1">S-adenosylmethionine-diacylglycerol 3-amino-3-carboxypropyl transferase</fullName>
    </submittedName>
</protein>
<dbReference type="Gene3D" id="3.40.50.150">
    <property type="entry name" value="Vaccinia Virus protein VP39"/>
    <property type="match status" value="1"/>
</dbReference>
<dbReference type="EMBL" id="SOEB01000004">
    <property type="protein sequence ID" value="TDX32004.1"/>
    <property type="molecule type" value="Genomic_DNA"/>
</dbReference>
<dbReference type="Pfam" id="PF11899">
    <property type="entry name" value="DUF3419"/>
    <property type="match status" value="1"/>
</dbReference>
<dbReference type="Proteomes" id="UP000295484">
    <property type="component" value="Unassembled WGS sequence"/>
</dbReference>
<organism evidence="1 2">
    <name type="scientific">Rhodovulum visakhapatnamense</name>
    <dbReference type="NCBI Taxonomy" id="364297"/>
    <lineage>
        <taxon>Bacteria</taxon>
        <taxon>Pseudomonadati</taxon>
        <taxon>Pseudomonadota</taxon>
        <taxon>Alphaproteobacteria</taxon>
        <taxon>Rhodobacterales</taxon>
        <taxon>Paracoccaceae</taxon>
        <taxon>Rhodovulum</taxon>
    </lineage>
</organism>
<dbReference type="InterPro" id="IPR029063">
    <property type="entry name" value="SAM-dependent_MTases_sf"/>
</dbReference>
<dbReference type="GO" id="GO:0016740">
    <property type="term" value="F:transferase activity"/>
    <property type="evidence" value="ECO:0007669"/>
    <property type="project" value="UniProtKB-KW"/>
</dbReference>
<dbReference type="PANTHER" id="PTHR47473:SF1">
    <property type="entry name" value="METHYLTRANSFERASE DOMAIN-CONTAINING PROTEIN"/>
    <property type="match status" value="1"/>
</dbReference>
<dbReference type="SUPFAM" id="SSF53335">
    <property type="entry name" value="S-adenosyl-L-methionine-dependent methyltransferases"/>
    <property type="match status" value="2"/>
</dbReference>
<evidence type="ECO:0000313" key="2">
    <source>
        <dbReference type="Proteomes" id="UP000295484"/>
    </source>
</evidence>
<reference evidence="1 2" key="1">
    <citation type="submission" date="2019-03" db="EMBL/GenBank/DDBJ databases">
        <title>Genomic Encyclopedia of Type Strains, Phase IV (KMG-IV): sequencing the most valuable type-strain genomes for metagenomic binning, comparative biology and taxonomic classification.</title>
        <authorList>
            <person name="Goeker M."/>
        </authorList>
    </citation>
    <scope>NUCLEOTIDE SEQUENCE [LARGE SCALE GENOMIC DNA]</scope>
    <source>
        <strain evidence="1 2">JA181</strain>
    </source>
</reference>